<evidence type="ECO:0000313" key="2">
    <source>
        <dbReference type="EMBL" id="MPC78631.1"/>
    </source>
</evidence>
<evidence type="ECO:0000313" key="3">
    <source>
        <dbReference type="Proteomes" id="UP000324222"/>
    </source>
</evidence>
<evidence type="ECO:0000256" key="1">
    <source>
        <dbReference type="SAM" id="MobiDB-lite"/>
    </source>
</evidence>
<keyword evidence="3" id="KW-1185">Reference proteome</keyword>
<organism evidence="2 3">
    <name type="scientific">Portunus trituberculatus</name>
    <name type="common">Swimming crab</name>
    <name type="synonym">Neptunus trituberculatus</name>
    <dbReference type="NCBI Taxonomy" id="210409"/>
    <lineage>
        <taxon>Eukaryota</taxon>
        <taxon>Metazoa</taxon>
        <taxon>Ecdysozoa</taxon>
        <taxon>Arthropoda</taxon>
        <taxon>Crustacea</taxon>
        <taxon>Multicrustacea</taxon>
        <taxon>Malacostraca</taxon>
        <taxon>Eumalacostraca</taxon>
        <taxon>Eucarida</taxon>
        <taxon>Decapoda</taxon>
        <taxon>Pleocyemata</taxon>
        <taxon>Brachyura</taxon>
        <taxon>Eubrachyura</taxon>
        <taxon>Portunoidea</taxon>
        <taxon>Portunidae</taxon>
        <taxon>Portuninae</taxon>
        <taxon>Portunus</taxon>
    </lineage>
</organism>
<sequence length="67" mass="7587">MLSGVREQRFISMNRTSHIDSDHHPLLFFITMCEHVTDLQPSHHLASAPSWQASGRAARDESVNKSD</sequence>
<dbReference type="EMBL" id="VSRR010048940">
    <property type="protein sequence ID" value="MPC78631.1"/>
    <property type="molecule type" value="Genomic_DNA"/>
</dbReference>
<dbReference type="Proteomes" id="UP000324222">
    <property type="component" value="Unassembled WGS sequence"/>
</dbReference>
<dbReference type="AlphaFoldDB" id="A0A5B7HZZ1"/>
<feature type="region of interest" description="Disordered" evidence="1">
    <location>
        <begin position="44"/>
        <end position="67"/>
    </location>
</feature>
<reference evidence="2 3" key="1">
    <citation type="submission" date="2019-05" db="EMBL/GenBank/DDBJ databases">
        <title>Another draft genome of Portunus trituberculatus and its Hox gene families provides insights of decapod evolution.</title>
        <authorList>
            <person name="Jeong J.-H."/>
            <person name="Song I."/>
            <person name="Kim S."/>
            <person name="Choi T."/>
            <person name="Kim D."/>
            <person name="Ryu S."/>
            <person name="Kim W."/>
        </authorList>
    </citation>
    <scope>NUCLEOTIDE SEQUENCE [LARGE SCALE GENOMIC DNA]</scope>
    <source>
        <tissue evidence="2">Muscle</tissue>
    </source>
</reference>
<comment type="caution">
    <text evidence="2">The sequence shown here is derived from an EMBL/GenBank/DDBJ whole genome shotgun (WGS) entry which is preliminary data.</text>
</comment>
<protein>
    <submittedName>
        <fullName evidence="2">Uncharacterized protein</fullName>
    </submittedName>
</protein>
<proteinExistence type="predicted"/>
<gene>
    <name evidence="2" type="ORF">E2C01_073124</name>
</gene>
<accession>A0A5B7HZZ1</accession>
<name>A0A5B7HZZ1_PORTR</name>
<feature type="compositionally biased region" description="Basic and acidic residues" evidence="1">
    <location>
        <begin position="57"/>
        <end position="67"/>
    </location>
</feature>